<keyword evidence="2" id="KW-1185">Reference proteome</keyword>
<organism evidence="1 2">
    <name type="scientific">Prorocentrum cordatum</name>
    <dbReference type="NCBI Taxonomy" id="2364126"/>
    <lineage>
        <taxon>Eukaryota</taxon>
        <taxon>Sar</taxon>
        <taxon>Alveolata</taxon>
        <taxon>Dinophyceae</taxon>
        <taxon>Prorocentrales</taxon>
        <taxon>Prorocentraceae</taxon>
        <taxon>Prorocentrum</taxon>
    </lineage>
</organism>
<gene>
    <name evidence="1" type="ORF">PCOR1329_LOCUS41873</name>
</gene>
<name>A0ABN9TTD0_9DINO</name>
<dbReference type="Proteomes" id="UP001189429">
    <property type="component" value="Unassembled WGS sequence"/>
</dbReference>
<evidence type="ECO:0000313" key="1">
    <source>
        <dbReference type="EMBL" id="CAK0849104.1"/>
    </source>
</evidence>
<protein>
    <submittedName>
        <fullName evidence="1">Uncharacterized protein</fullName>
    </submittedName>
</protein>
<accession>A0ABN9TTD0</accession>
<reference evidence="1" key="1">
    <citation type="submission" date="2023-10" db="EMBL/GenBank/DDBJ databases">
        <authorList>
            <person name="Chen Y."/>
            <person name="Shah S."/>
            <person name="Dougan E. K."/>
            <person name="Thang M."/>
            <person name="Chan C."/>
        </authorList>
    </citation>
    <scope>NUCLEOTIDE SEQUENCE [LARGE SCALE GENOMIC DNA]</scope>
</reference>
<dbReference type="EMBL" id="CAUYUJ010015034">
    <property type="protein sequence ID" value="CAK0849104.1"/>
    <property type="molecule type" value="Genomic_DNA"/>
</dbReference>
<evidence type="ECO:0000313" key="2">
    <source>
        <dbReference type="Proteomes" id="UP001189429"/>
    </source>
</evidence>
<comment type="caution">
    <text evidence="1">The sequence shown here is derived from an EMBL/GenBank/DDBJ whole genome shotgun (WGS) entry which is preliminary data.</text>
</comment>
<proteinExistence type="predicted"/>
<sequence>MAALAALGAADGGHVLSNAVVTEGDLIAVRYQARGAPLWHERLVLLLLPNHSFTGVTPDGDCYEEDLLPGGDVDALTPLANGVSGGGSPAIGGQRVYGFRALPLLHQLVADRAAAASRLNVVPSPVFAVNVGRRGCAENARRPVARSACLGPTHSSLVLPFYFPERAHPHGPSCPLASGGGPD</sequence>